<protein>
    <submittedName>
        <fullName evidence="2">Uncharacterized protein</fullName>
    </submittedName>
</protein>
<keyword evidence="3" id="KW-1185">Reference proteome</keyword>
<proteinExistence type="predicted"/>
<accession>A0A4Z2DYN1</accession>
<evidence type="ECO:0000313" key="2">
    <source>
        <dbReference type="EMBL" id="TNN21663.1"/>
    </source>
</evidence>
<dbReference type="EMBL" id="SRLO01026612">
    <property type="protein sequence ID" value="TNN21663.1"/>
    <property type="molecule type" value="Genomic_DNA"/>
</dbReference>
<dbReference type="Proteomes" id="UP000314294">
    <property type="component" value="Unassembled WGS sequence"/>
</dbReference>
<gene>
    <name evidence="2" type="ORF">EYF80_068226</name>
</gene>
<feature type="compositionally biased region" description="Basic and acidic residues" evidence="1">
    <location>
        <begin position="35"/>
        <end position="49"/>
    </location>
</feature>
<dbReference type="AlphaFoldDB" id="A0A4Z2DYN1"/>
<organism evidence="2 3">
    <name type="scientific">Liparis tanakae</name>
    <name type="common">Tanaka's snailfish</name>
    <dbReference type="NCBI Taxonomy" id="230148"/>
    <lineage>
        <taxon>Eukaryota</taxon>
        <taxon>Metazoa</taxon>
        <taxon>Chordata</taxon>
        <taxon>Craniata</taxon>
        <taxon>Vertebrata</taxon>
        <taxon>Euteleostomi</taxon>
        <taxon>Actinopterygii</taxon>
        <taxon>Neopterygii</taxon>
        <taxon>Teleostei</taxon>
        <taxon>Neoteleostei</taxon>
        <taxon>Acanthomorphata</taxon>
        <taxon>Eupercaria</taxon>
        <taxon>Perciformes</taxon>
        <taxon>Cottioidei</taxon>
        <taxon>Cottales</taxon>
        <taxon>Liparidae</taxon>
        <taxon>Liparis</taxon>
    </lineage>
</organism>
<reference evidence="2 3" key="1">
    <citation type="submission" date="2019-03" db="EMBL/GenBank/DDBJ databases">
        <title>First draft genome of Liparis tanakae, snailfish: a comprehensive survey of snailfish specific genes.</title>
        <authorList>
            <person name="Kim W."/>
            <person name="Song I."/>
            <person name="Jeong J.-H."/>
            <person name="Kim D."/>
            <person name="Kim S."/>
            <person name="Ryu S."/>
            <person name="Song J.Y."/>
            <person name="Lee S.K."/>
        </authorList>
    </citation>
    <scope>NUCLEOTIDE SEQUENCE [LARGE SCALE GENOMIC DNA]</scope>
    <source>
        <tissue evidence="2">Muscle</tissue>
    </source>
</reference>
<evidence type="ECO:0000256" key="1">
    <source>
        <dbReference type="SAM" id="MobiDB-lite"/>
    </source>
</evidence>
<feature type="region of interest" description="Disordered" evidence="1">
    <location>
        <begin position="1"/>
        <end position="65"/>
    </location>
</feature>
<evidence type="ECO:0000313" key="3">
    <source>
        <dbReference type="Proteomes" id="UP000314294"/>
    </source>
</evidence>
<feature type="compositionally biased region" description="Basic and acidic residues" evidence="1">
    <location>
        <begin position="9"/>
        <end position="23"/>
    </location>
</feature>
<comment type="caution">
    <text evidence="2">The sequence shown here is derived from an EMBL/GenBank/DDBJ whole genome shotgun (WGS) entry which is preliminary data.</text>
</comment>
<sequence>MAEAIRGGGPEDRNGELEDRAQDEGSLGDWAQVTRHRELESAKRNRELGLQRNTGNWSQRRDTGN</sequence>
<name>A0A4Z2DYN1_9TELE</name>